<protein>
    <submittedName>
        <fullName evidence="4">Gfo/Idh/MocA family oxidoreductase</fullName>
    </submittedName>
</protein>
<dbReference type="EMBL" id="JBBHJZ010000002">
    <property type="protein sequence ID" value="MEJ5977711.1"/>
    <property type="molecule type" value="Genomic_DNA"/>
</dbReference>
<sequence>MTAPIPALVVGTGFGCRIHVPALRATGFEVVGLVGNTPEKLAKRAAQNGIARHFTDLDEAIAATGAKVVTIATPPSTHAALTLKAIAHGCHVVCEKPFAADAIEGQAMLDAAEQAGVFHMVAHEFRWLPDRALFGRAIAEGLIGDPRFLVMDQFIPFCADPETPLPKWWFDKASGGGWLGAGGSHLMDQIRAWLGEFEDVSANLFLTSDRQADAEDSYSMRFRMKNGVEGSMQQTAGAWGPSATLWRCAGTKGTVWIEAGKVFVADKSGTRELAVTPDLELPPAPPAEEGARRMSHFEIGPFTRLCEALHAGIEGKPSGSPVPVPTFRDGLASMQILDAMRASSDKGGAITKVG</sequence>
<feature type="domain" description="Gfo/Idh/MocA-like oxidoreductase N-terminal" evidence="2">
    <location>
        <begin position="8"/>
        <end position="123"/>
    </location>
</feature>
<dbReference type="Gene3D" id="3.30.360.10">
    <property type="entry name" value="Dihydrodipicolinate Reductase, domain 2"/>
    <property type="match status" value="1"/>
</dbReference>
<dbReference type="Pfam" id="PF01408">
    <property type="entry name" value="GFO_IDH_MocA"/>
    <property type="match status" value="1"/>
</dbReference>
<accession>A0ABU8RX91</accession>
<name>A0ABU8RX91_9SPHN</name>
<dbReference type="Gene3D" id="3.40.50.720">
    <property type="entry name" value="NAD(P)-binding Rossmann-like Domain"/>
    <property type="match status" value="1"/>
</dbReference>
<evidence type="ECO:0000313" key="5">
    <source>
        <dbReference type="Proteomes" id="UP001361239"/>
    </source>
</evidence>
<keyword evidence="5" id="KW-1185">Reference proteome</keyword>
<organism evidence="4 5">
    <name type="scientific">Novosphingobium anseongense</name>
    <dbReference type="NCBI Taxonomy" id="3133436"/>
    <lineage>
        <taxon>Bacteria</taxon>
        <taxon>Pseudomonadati</taxon>
        <taxon>Pseudomonadota</taxon>
        <taxon>Alphaproteobacteria</taxon>
        <taxon>Sphingomonadales</taxon>
        <taxon>Sphingomonadaceae</taxon>
        <taxon>Novosphingobium</taxon>
    </lineage>
</organism>
<proteinExistence type="predicted"/>
<dbReference type="RefSeq" id="WP_339587643.1">
    <property type="nucleotide sequence ID" value="NZ_JBBHJZ010000002.1"/>
</dbReference>
<dbReference type="Proteomes" id="UP001361239">
    <property type="component" value="Unassembled WGS sequence"/>
</dbReference>
<dbReference type="InterPro" id="IPR000683">
    <property type="entry name" value="Gfo/Idh/MocA-like_OxRdtase_N"/>
</dbReference>
<dbReference type="Pfam" id="PF22725">
    <property type="entry name" value="GFO_IDH_MocA_C3"/>
    <property type="match status" value="1"/>
</dbReference>
<feature type="domain" description="GFO/IDH/MocA-like oxidoreductase" evidence="3">
    <location>
        <begin position="136"/>
        <end position="255"/>
    </location>
</feature>
<dbReference type="SUPFAM" id="SSF51735">
    <property type="entry name" value="NAD(P)-binding Rossmann-fold domains"/>
    <property type="match status" value="1"/>
</dbReference>
<evidence type="ECO:0000259" key="2">
    <source>
        <dbReference type="Pfam" id="PF01408"/>
    </source>
</evidence>
<keyword evidence="1" id="KW-0560">Oxidoreductase</keyword>
<dbReference type="InterPro" id="IPR036291">
    <property type="entry name" value="NAD(P)-bd_dom_sf"/>
</dbReference>
<dbReference type="PANTHER" id="PTHR43818">
    <property type="entry name" value="BCDNA.GH03377"/>
    <property type="match status" value="1"/>
</dbReference>
<dbReference type="InterPro" id="IPR050463">
    <property type="entry name" value="Gfo/Idh/MocA_oxidrdct_glycsds"/>
</dbReference>
<reference evidence="4 5" key="1">
    <citation type="submission" date="2024-03" db="EMBL/GenBank/DDBJ databases">
        <authorList>
            <person name="Jo J.-H."/>
        </authorList>
    </citation>
    <scope>NUCLEOTIDE SEQUENCE [LARGE SCALE GENOMIC DNA]</scope>
    <source>
        <strain evidence="4 5">PS1R-30</strain>
    </source>
</reference>
<evidence type="ECO:0000256" key="1">
    <source>
        <dbReference type="ARBA" id="ARBA00023002"/>
    </source>
</evidence>
<dbReference type="SUPFAM" id="SSF55347">
    <property type="entry name" value="Glyceraldehyde-3-phosphate dehydrogenase-like, C-terminal domain"/>
    <property type="match status" value="1"/>
</dbReference>
<gene>
    <name evidence="4" type="ORF">WG901_13770</name>
</gene>
<dbReference type="PANTHER" id="PTHR43818:SF11">
    <property type="entry name" value="BCDNA.GH03377"/>
    <property type="match status" value="1"/>
</dbReference>
<evidence type="ECO:0000313" key="4">
    <source>
        <dbReference type="EMBL" id="MEJ5977711.1"/>
    </source>
</evidence>
<dbReference type="InterPro" id="IPR055170">
    <property type="entry name" value="GFO_IDH_MocA-like_dom"/>
</dbReference>
<evidence type="ECO:0000259" key="3">
    <source>
        <dbReference type="Pfam" id="PF22725"/>
    </source>
</evidence>
<comment type="caution">
    <text evidence="4">The sequence shown here is derived from an EMBL/GenBank/DDBJ whole genome shotgun (WGS) entry which is preliminary data.</text>
</comment>